<gene>
    <name evidence="2" type="ORF">BOTNAR_0355g00140</name>
</gene>
<proteinExistence type="predicted"/>
<accession>A0A4Z1I3B6</accession>
<dbReference type="AlphaFoldDB" id="A0A4Z1I3B6"/>
<dbReference type="Proteomes" id="UP000297452">
    <property type="component" value="Unassembled WGS sequence"/>
</dbReference>
<organism evidence="2 3">
    <name type="scientific">Botryotinia narcissicola</name>
    <dbReference type="NCBI Taxonomy" id="278944"/>
    <lineage>
        <taxon>Eukaryota</taxon>
        <taxon>Fungi</taxon>
        <taxon>Dikarya</taxon>
        <taxon>Ascomycota</taxon>
        <taxon>Pezizomycotina</taxon>
        <taxon>Leotiomycetes</taxon>
        <taxon>Helotiales</taxon>
        <taxon>Sclerotiniaceae</taxon>
        <taxon>Botryotinia</taxon>
    </lineage>
</organism>
<feature type="compositionally biased region" description="Low complexity" evidence="1">
    <location>
        <begin position="37"/>
        <end position="60"/>
    </location>
</feature>
<protein>
    <submittedName>
        <fullName evidence="2">Uncharacterized protein</fullName>
    </submittedName>
</protein>
<dbReference type="EMBL" id="PQXJ01000355">
    <property type="protein sequence ID" value="TGO51473.1"/>
    <property type="molecule type" value="Genomic_DNA"/>
</dbReference>
<sequence>MPQLDVFKPKPPVETIPETEETAGSNTETESDPPPQQEITESSETSNSETTTQQIQQELTQPDEPAKEPIAKNPTLVDPGDSNSAGNAPQVLDGAKYIARGRTVQNNLDVAISKKVADKVVQPRITDPSPVQLEFIPFETSIRSSCLETCDLYTDIWTVNNLSWLSLILHLEDSNTDYGFQTTVGDGSIANVYDGYALVNPVDIDIPNPIPGETATFKDWAYPKLVDTFKEPELELSGEPHFTVLNRDGVELGAGREYRNINHRGYNADEGIIVVDDVEAANDNLASSDPKRLQSSSITYQTWSRIAGPSGKIGGLKMVVQQNVKNLGTRKMIRDAYTSRGLDFKKDTGDWTIDPKDDARQQAFLALLGSDNGRPTGYMLTDFHNSLGDKKVTRILTYQFEGDEDEIEVNDGLGWWHMVLIVGN</sequence>
<evidence type="ECO:0000313" key="3">
    <source>
        <dbReference type="Proteomes" id="UP000297452"/>
    </source>
</evidence>
<evidence type="ECO:0000256" key="1">
    <source>
        <dbReference type="SAM" id="MobiDB-lite"/>
    </source>
</evidence>
<comment type="caution">
    <text evidence="2">The sequence shown here is derived from an EMBL/GenBank/DDBJ whole genome shotgun (WGS) entry which is preliminary data.</text>
</comment>
<reference evidence="2 3" key="1">
    <citation type="submission" date="2017-12" db="EMBL/GenBank/DDBJ databases">
        <title>Comparative genomics of Botrytis spp.</title>
        <authorList>
            <person name="Valero-Jimenez C.A."/>
            <person name="Tapia P."/>
            <person name="Veloso J."/>
            <person name="Silva-Moreno E."/>
            <person name="Staats M."/>
            <person name="Valdes J.H."/>
            <person name="Van Kan J.A.L."/>
        </authorList>
    </citation>
    <scope>NUCLEOTIDE SEQUENCE [LARGE SCALE GENOMIC DNA]</scope>
    <source>
        <strain evidence="2 3">MUCL2120</strain>
    </source>
</reference>
<name>A0A4Z1I3B6_9HELO</name>
<dbReference type="OrthoDB" id="3515552at2759"/>
<dbReference type="STRING" id="278944.A0A4Z1I3B6"/>
<keyword evidence="3" id="KW-1185">Reference proteome</keyword>
<feature type="region of interest" description="Disordered" evidence="1">
    <location>
        <begin position="1"/>
        <end position="89"/>
    </location>
</feature>
<evidence type="ECO:0000313" key="2">
    <source>
        <dbReference type="EMBL" id="TGO51473.1"/>
    </source>
</evidence>